<keyword evidence="3 5" id="KW-1133">Transmembrane helix</keyword>
<reference evidence="6 7" key="1">
    <citation type="journal article" date="2019" name="Microbiol. Resour. Announc.">
        <title>Draft Genome Sequences of Type Strains of Gordonibacter faecihominis, Paraeggerthella hongkongensis, Parvibacter caecicola,Slackia equolifaciens, Slackia faecicanis, and Slackia isoflavoniconvertens.</title>
        <authorList>
            <person name="Danylec N."/>
            <person name="Stoll D.A."/>
            <person name="Dotsch A."/>
            <person name="Huch M."/>
        </authorList>
    </citation>
    <scope>NUCLEOTIDE SEQUENCE [LARGE SCALE GENOMIC DNA]</scope>
    <source>
        <strain evidence="6 7">DSM 18785</strain>
    </source>
</reference>
<evidence type="ECO:0000256" key="2">
    <source>
        <dbReference type="ARBA" id="ARBA00022692"/>
    </source>
</evidence>
<evidence type="ECO:0000256" key="4">
    <source>
        <dbReference type="ARBA" id="ARBA00023136"/>
    </source>
</evidence>
<keyword evidence="7" id="KW-1185">Reference proteome</keyword>
<comment type="subcellular location">
    <subcellularLocation>
        <location evidence="1">Membrane</location>
        <topology evidence="1">Multi-pass membrane protein</topology>
    </subcellularLocation>
</comment>
<dbReference type="GO" id="GO:0016020">
    <property type="term" value="C:membrane"/>
    <property type="evidence" value="ECO:0007669"/>
    <property type="project" value="UniProtKB-SubCell"/>
</dbReference>
<name>A0A3N0ATC1_9ACTN</name>
<keyword evidence="2 5" id="KW-0812">Transmembrane</keyword>
<dbReference type="InterPro" id="IPR006480">
    <property type="entry name" value="Phage_holin_4_1"/>
</dbReference>
<gene>
    <name evidence="6" type="ORF">DMP10_06395</name>
</gene>
<evidence type="ECO:0008006" key="8">
    <source>
        <dbReference type="Google" id="ProtNLM"/>
    </source>
</evidence>
<evidence type="ECO:0000313" key="7">
    <source>
        <dbReference type="Proteomes" id="UP000278327"/>
    </source>
</evidence>
<protein>
    <recommendedName>
        <fullName evidence="8">Holin</fullName>
    </recommendedName>
</protein>
<keyword evidence="4 5" id="KW-0472">Membrane</keyword>
<feature type="transmembrane region" description="Helical" evidence="5">
    <location>
        <begin position="54"/>
        <end position="73"/>
    </location>
</feature>
<dbReference type="Proteomes" id="UP000278327">
    <property type="component" value="Unassembled WGS sequence"/>
</dbReference>
<evidence type="ECO:0000256" key="1">
    <source>
        <dbReference type="ARBA" id="ARBA00004141"/>
    </source>
</evidence>
<dbReference type="AlphaFoldDB" id="A0A3N0ATC1"/>
<feature type="transmembrane region" description="Helical" evidence="5">
    <location>
        <begin position="12"/>
        <end position="34"/>
    </location>
</feature>
<evidence type="ECO:0000256" key="5">
    <source>
        <dbReference type="SAM" id="Phobius"/>
    </source>
</evidence>
<accession>A0A3N0ATC1</accession>
<dbReference type="Pfam" id="PF05105">
    <property type="entry name" value="Phage_holin_4_1"/>
    <property type="match status" value="1"/>
</dbReference>
<dbReference type="RefSeq" id="WP_117284361.1">
    <property type="nucleotide sequence ID" value="NZ_JAMTCE010000006.1"/>
</dbReference>
<organism evidence="6 7">
    <name type="scientific">Adlercreutzia equolifaciens subsp. celatus DSM 18785</name>
    <dbReference type="NCBI Taxonomy" id="1121021"/>
    <lineage>
        <taxon>Bacteria</taxon>
        <taxon>Bacillati</taxon>
        <taxon>Actinomycetota</taxon>
        <taxon>Coriobacteriia</taxon>
        <taxon>Eggerthellales</taxon>
        <taxon>Eggerthellaceae</taxon>
        <taxon>Adlercreutzia</taxon>
    </lineage>
</organism>
<dbReference type="EMBL" id="QICA01000009">
    <property type="protein sequence ID" value="RNL37888.1"/>
    <property type="molecule type" value="Genomic_DNA"/>
</dbReference>
<proteinExistence type="predicted"/>
<evidence type="ECO:0000256" key="3">
    <source>
        <dbReference type="ARBA" id="ARBA00022989"/>
    </source>
</evidence>
<comment type="caution">
    <text evidence="6">The sequence shown here is derived from an EMBL/GenBank/DDBJ whole genome shotgun (WGS) entry which is preliminary data.</text>
</comment>
<sequence length="153" mass="15663">MGEIVEIATAWGLPVLVATVAMLGDIGTGFAGAVKTGEVASGKMREGLWHKAGFYGLIMLAALYEVAAALLNLDAAAAEIGVSLPELPAVAAVCVYVLGTEFVSICENLIVINPEIGEAPFLRSLVTHDPGAADMTVSVDDIEDCAVSAEGSD</sequence>
<evidence type="ECO:0000313" key="6">
    <source>
        <dbReference type="EMBL" id="RNL37888.1"/>
    </source>
</evidence>